<accession>A0ABZ2TDU9</accession>
<evidence type="ECO:0000313" key="1">
    <source>
        <dbReference type="EMBL" id="WYK17842.1"/>
    </source>
</evidence>
<gene>
    <name evidence="1" type="ORF">RZS32_015825</name>
</gene>
<name>A0ABZ2TDU9_9RHOB</name>
<evidence type="ECO:0000313" key="2">
    <source>
        <dbReference type="Proteomes" id="UP001281305"/>
    </source>
</evidence>
<proteinExistence type="predicted"/>
<reference evidence="1 2" key="1">
    <citation type="submission" date="2024-02" db="EMBL/GenBank/DDBJ databases">
        <title>Roseovarius strain W115 nov., isolated from a marine algae.</title>
        <authorList>
            <person name="Lee M.W."/>
            <person name="Lee J.K."/>
            <person name="Kim J.M."/>
            <person name="Choi D.G."/>
            <person name="Baek J.H."/>
            <person name="Bayburt H."/>
            <person name="Jung J.J."/>
            <person name="Han D.M."/>
            <person name="Jeon C.O."/>
        </authorList>
    </citation>
    <scope>NUCLEOTIDE SEQUENCE [LARGE SCALE GENOMIC DNA]</scope>
    <source>
        <strain evidence="1 2">W115</strain>
    </source>
</reference>
<dbReference type="RefSeq" id="WP_317054528.1">
    <property type="nucleotide sequence ID" value="NZ_CP146606.1"/>
</dbReference>
<dbReference type="Proteomes" id="UP001281305">
    <property type="component" value="Chromosome"/>
</dbReference>
<protein>
    <submittedName>
        <fullName evidence="1">Uncharacterized protein</fullName>
    </submittedName>
</protein>
<organism evidence="1 2">
    <name type="scientific">Roseovarius rhodophyticola</name>
    <dbReference type="NCBI Taxonomy" id="3080827"/>
    <lineage>
        <taxon>Bacteria</taxon>
        <taxon>Pseudomonadati</taxon>
        <taxon>Pseudomonadota</taxon>
        <taxon>Alphaproteobacteria</taxon>
        <taxon>Rhodobacterales</taxon>
        <taxon>Roseobacteraceae</taxon>
        <taxon>Roseovarius</taxon>
    </lineage>
</organism>
<dbReference type="EMBL" id="CP146606">
    <property type="protein sequence ID" value="WYK17842.1"/>
    <property type="molecule type" value="Genomic_DNA"/>
</dbReference>
<keyword evidence="2" id="KW-1185">Reference proteome</keyword>
<sequence length="96" mass="10898">MDDVPPEFNPETAPPTLTIDWDAYLPFFEDEDISEEEKRELIEILWSITLSFVDLGFGLNPVQQICGEGTDPLSDDPPDLVSLLEADWVRDEEEDA</sequence>